<proteinExistence type="predicted"/>
<evidence type="ECO:0000256" key="1">
    <source>
        <dbReference type="SAM" id="Coils"/>
    </source>
</evidence>
<comment type="caution">
    <text evidence="2">The sequence shown here is derived from an EMBL/GenBank/DDBJ whole genome shotgun (WGS) entry which is preliminary data.</text>
</comment>
<sequence length="442" mass="51716">MISEEEFSVFQNQLIQLGQENFRLKEKLEKLLQKNADLPKLKAELEECEKRREEMKAKHTSTIQSLKDELNELQKKITDEFGASSKITSDKIIEVNQQIAEVTRQTKEKESNIANLKQQVSDFDSQIQQKKQKLKMLQKKSKVFEPLFEFLRNSRAIPMYIEDLTMKISQLKQLKAKEEEKIAELDQQITALHRKNDDLTLKIQEKTSEIEAAKIKLKATSIRIDNANLEIRKAKKSLVDANNRLNKTREQSQKAEEEHQAKIRKIQEEKKDLENQIAEKELKRKELQDTLEESKSESNQELARLNTKVQQLRKKLASIKETGDDEEVPKVDQELQFQINHVIEEKSVLEEKKQMLHQAIMLVTDKIKSKDVEIQTLTLSMPPTTRIISLPEFQHKQLLLEELVLQNRELKIAFYDMTEKIEQLKKGNNDLRELIKAKSAKK</sequence>
<evidence type="ECO:0000313" key="2">
    <source>
        <dbReference type="EMBL" id="KAK8870862.1"/>
    </source>
</evidence>
<keyword evidence="1" id="KW-0175">Coiled coil</keyword>
<reference evidence="2 3" key="1">
    <citation type="submission" date="2024-04" db="EMBL/GenBank/DDBJ databases">
        <title>Tritrichomonas musculus Genome.</title>
        <authorList>
            <person name="Alves-Ferreira E."/>
            <person name="Grigg M."/>
            <person name="Lorenzi H."/>
            <person name="Galac M."/>
        </authorList>
    </citation>
    <scope>NUCLEOTIDE SEQUENCE [LARGE SCALE GENOMIC DNA]</scope>
    <source>
        <strain evidence="2 3">EAF2021</strain>
    </source>
</reference>
<dbReference type="Gene3D" id="1.10.287.1490">
    <property type="match status" value="1"/>
</dbReference>
<name>A0ABR2J0X1_9EUKA</name>
<protein>
    <submittedName>
        <fullName evidence="2">Uncharacterized protein</fullName>
    </submittedName>
</protein>
<gene>
    <name evidence="2" type="ORF">M9Y10_008760</name>
</gene>
<keyword evidence="3" id="KW-1185">Reference proteome</keyword>
<dbReference type="EMBL" id="JAPFFF010000014">
    <property type="protein sequence ID" value="KAK8870862.1"/>
    <property type="molecule type" value="Genomic_DNA"/>
</dbReference>
<organism evidence="2 3">
    <name type="scientific">Tritrichomonas musculus</name>
    <dbReference type="NCBI Taxonomy" id="1915356"/>
    <lineage>
        <taxon>Eukaryota</taxon>
        <taxon>Metamonada</taxon>
        <taxon>Parabasalia</taxon>
        <taxon>Tritrichomonadida</taxon>
        <taxon>Tritrichomonadidae</taxon>
        <taxon>Tritrichomonas</taxon>
    </lineage>
</organism>
<accession>A0ABR2J0X1</accession>
<dbReference type="Proteomes" id="UP001470230">
    <property type="component" value="Unassembled WGS sequence"/>
</dbReference>
<evidence type="ECO:0000313" key="3">
    <source>
        <dbReference type="Proteomes" id="UP001470230"/>
    </source>
</evidence>
<feature type="coiled-coil region" evidence="1">
    <location>
        <begin position="14"/>
        <end position="322"/>
    </location>
</feature>